<evidence type="ECO:0000256" key="7">
    <source>
        <dbReference type="PIRSR" id="PIRSR600175-1"/>
    </source>
</evidence>
<dbReference type="Pfam" id="PF00209">
    <property type="entry name" value="SNF"/>
    <property type="match status" value="3"/>
</dbReference>
<feature type="transmembrane region" description="Helical" evidence="10">
    <location>
        <begin position="470"/>
        <end position="492"/>
    </location>
</feature>
<evidence type="ECO:0000256" key="4">
    <source>
        <dbReference type="ARBA" id="ARBA00022847"/>
    </source>
</evidence>
<sequence length="531" mass="61364">MEGNHRSFFIARKAFHILNQIAYRRSEMETRPTPPREQWSSWADFIMSCIGYAIGLGNVWRFPYLCYQNGGGAFLIPYVISLVFCGAPLFILETTWGQLLSVGGLGMFKICPIFKGVGIAAAVMAFWLNIYYIVVLSWALCYLWNSMRLDVNVPWRSCNNEWNTPRCRSEYEKLPCDSNRTIAEFFNVKVLTADHLLEYKKQFFVGPKVNFTVCTARDLSVQSPVKEFWNFKVLGISDGIDHPGSLRYDLALYLFIAWVICYLCIFKGVRWTGKVVYLTASFPYIMLFFLLVRGLTLPGASLGLEFYLKPDFSKLLESKFCTMEGFFTAIIDEFPIMLRASKYGREIFVGVICLISYIIGLSTVTQGVMIFGLVKYQPLRIAAYNYDYPFWGHVFGWFLSLSSMLCIPGYAIYAWFTTEGTYSEKFKILFRPDIEIQKTNPEGVMIFGLVKYQPLRIAAYNYDYPFWGHVFGWFLSLSSMLCIPGYAIYAWFTTEGTYSEKFKILFRPDIEIQKTNPEVHDDTELQDFHQL</sequence>
<dbReference type="OrthoDB" id="6581954at2759"/>
<keyword evidence="12" id="KW-1185">Reference proteome</keyword>
<dbReference type="PRINTS" id="PR00176">
    <property type="entry name" value="NANEUSMPORT"/>
</dbReference>
<evidence type="ECO:0000313" key="12">
    <source>
        <dbReference type="Proteomes" id="UP000230423"/>
    </source>
</evidence>
<dbReference type="PANTHER" id="PTHR11616:SF265">
    <property type="entry name" value="TRANSPORTER"/>
    <property type="match status" value="1"/>
</dbReference>
<dbReference type="PROSITE" id="PS00610">
    <property type="entry name" value="NA_NEUROTRAN_SYMP_1"/>
    <property type="match status" value="1"/>
</dbReference>
<feature type="binding site" evidence="7">
    <location>
        <position position="58"/>
    </location>
    <ligand>
        <name>Na(+)</name>
        <dbReference type="ChEBI" id="CHEBI:29101"/>
        <label>1</label>
    </ligand>
</feature>
<feature type="transmembrane region" description="Helical" evidence="10">
    <location>
        <begin position="347"/>
        <end position="374"/>
    </location>
</feature>
<feature type="transmembrane region" description="Helical" evidence="10">
    <location>
        <begin position="250"/>
        <end position="269"/>
    </location>
</feature>
<feature type="transmembrane region" description="Helical" evidence="10">
    <location>
        <begin position="112"/>
        <end position="140"/>
    </location>
</feature>
<evidence type="ECO:0000256" key="9">
    <source>
        <dbReference type="RuleBase" id="RU003732"/>
    </source>
</evidence>
<dbReference type="InterPro" id="IPR000175">
    <property type="entry name" value="Na/ntran_symport"/>
</dbReference>
<evidence type="ECO:0000256" key="8">
    <source>
        <dbReference type="PIRSR" id="PIRSR600175-2"/>
    </source>
</evidence>
<keyword evidence="7" id="KW-0479">Metal-binding</keyword>
<evidence type="ECO:0000256" key="10">
    <source>
        <dbReference type="SAM" id="Phobius"/>
    </source>
</evidence>
<evidence type="ECO:0000256" key="6">
    <source>
        <dbReference type="ARBA" id="ARBA00023136"/>
    </source>
</evidence>
<feature type="binding site" evidence="7">
    <location>
        <position position="51"/>
    </location>
    <ligand>
        <name>Na(+)</name>
        <dbReference type="ChEBI" id="CHEBI:29101"/>
        <label>1</label>
    </ligand>
</feature>
<dbReference type="SUPFAM" id="SSF161070">
    <property type="entry name" value="SNF-like"/>
    <property type="match status" value="2"/>
</dbReference>
<organism evidence="11 12">
    <name type="scientific">Teladorsagia circumcincta</name>
    <name type="common">Brown stomach worm</name>
    <name type="synonym">Ostertagia circumcincta</name>
    <dbReference type="NCBI Taxonomy" id="45464"/>
    <lineage>
        <taxon>Eukaryota</taxon>
        <taxon>Metazoa</taxon>
        <taxon>Ecdysozoa</taxon>
        <taxon>Nematoda</taxon>
        <taxon>Chromadorea</taxon>
        <taxon>Rhabditida</taxon>
        <taxon>Rhabditina</taxon>
        <taxon>Rhabditomorpha</taxon>
        <taxon>Strongyloidea</taxon>
        <taxon>Trichostrongylidae</taxon>
        <taxon>Teladorsagia</taxon>
    </lineage>
</organism>
<keyword evidence="2 9" id="KW-0813">Transport</keyword>
<keyword evidence="4 9" id="KW-0769">Symport</keyword>
<keyword evidence="3 9" id="KW-0812">Transmembrane</keyword>
<evidence type="ECO:0000256" key="1">
    <source>
        <dbReference type="ARBA" id="ARBA00004141"/>
    </source>
</evidence>
<dbReference type="InterPro" id="IPR037272">
    <property type="entry name" value="SNS_sf"/>
</dbReference>
<name>A0A2G9UGR8_TELCI</name>
<comment type="subcellular location">
    <subcellularLocation>
        <location evidence="1">Membrane</location>
        <topology evidence="1">Multi-pass membrane protein</topology>
    </subcellularLocation>
</comment>
<proteinExistence type="inferred from homology"/>
<feature type="transmembrane region" description="Helical" evidence="10">
    <location>
        <begin position="72"/>
        <end position="92"/>
    </location>
</feature>
<accession>A0A2G9UGR8</accession>
<protein>
    <recommendedName>
        <fullName evidence="9">Transporter</fullName>
    </recommendedName>
</protein>
<dbReference type="GO" id="GO:0043005">
    <property type="term" value="C:neuron projection"/>
    <property type="evidence" value="ECO:0007669"/>
    <property type="project" value="TreeGrafter"/>
</dbReference>
<evidence type="ECO:0000256" key="3">
    <source>
        <dbReference type="ARBA" id="ARBA00022692"/>
    </source>
</evidence>
<dbReference type="Proteomes" id="UP000230423">
    <property type="component" value="Unassembled WGS sequence"/>
</dbReference>
<comment type="similarity">
    <text evidence="9">Belongs to the sodium:neurotransmitter symporter (SNF) (TC 2.A.22) family.</text>
</comment>
<keyword evidence="5 10" id="KW-1133">Transmembrane helix</keyword>
<dbReference type="PANTHER" id="PTHR11616">
    <property type="entry name" value="SODIUM/CHLORIDE DEPENDENT TRANSPORTER"/>
    <property type="match status" value="1"/>
</dbReference>
<feature type="disulfide bond" evidence="8">
    <location>
        <begin position="158"/>
        <end position="167"/>
    </location>
</feature>
<feature type="binding site" evidence="7">
    <location>
        <position position="53"/>
    </location>
    <ligand>
        <name>Na(+)</name>
        <dbReference type="ChEBI" id="CHEBI:29101"/>
        <label>1</label>
    </ligand>
</feature>
<evidence type="ECO:0000256" key="5">
    <source>
        <dbReference type="ARBA" id="ARBA00022989"/>
    </source>
</evidence>
<evidence type="ECO:0000256" key="2">
    <source>
        <dbReference type="ARBA" id="ARBA00022448"/>
    </source>
</evidence>
<dbReference type="GO" id="GO:0005886">
    <property type="term" value="C:plasma membrane"/>
    <property type="evidence" value="ECO:0007669"/>
    <property type="project" value="TreeGrafter"/>
</dbReference>
<dbReference type="GO" id="GO:0005332">
    <property type="term" value="F:gamma-aminobutyric acid:sodium:chloride symporter activity"/>
    <property type="evidence" value="ECO:0007669"/>
    <property type="project" value="TreeGrafter"/>
</dbReference>
<dbReference type="AlphaFoldDB" id="A0A2G9UGR8"/>
<feature type="transmembrane region" description="Helical" evidence="10">
    <location>
        <begin position="394"/>
        <end position="416"/>
    </location>
</feature>
<gene>
    <name evidence="11" type="ORF">TELCIR_08845</name>
</gene>
<reference evidence="11 12" key="1">
    <citation type="submission" date="2015-09" db="EMBL/GenBank/DDBJ databases">
        <title>Draft genome of the parasitic nematode Teladorsagia circumcincta isolate WARC Sus (inbred).</title>
        <authorList>
            <person name="Mitreva M."/>
        </authorList>
    </citation>
    <scope>NUCLEOTIDE SEQUENCE [LARGE SCALE GENOMIC DNA]</scope>
    <source>
        <strain evidence="11 12">S</strain>
    </source>
</reference>
<dbReference type="PROSITE" id="PS50267">
    <property type="entry name" value="NA_NEUROTRAN_SYMP_3"/>
    <property type="match status" value="2"/>
</dbReference>
<keyword evidence="7" id="KW-0915">Sodium</keyword>
<dbReference type="GO" id="GO:0046872">
    <property type="term" value="F:metal ion binding"/>
    <property type="evidence" value="ECO:0007669"/>
    <property type="project" value="UniProtKB-KW"/>
</dbReference>
<keyword evidence="8" id="KW-1015">Disulfide bond</keyword>
<feature type="transmembrane region" description="Helical" evidence="10">
    <location>
        <begin position="39"/>
        <end position="60"/>
    </location>
</feature>
<dbReference type="EMBL" id="KZ346698">
    <property type="protein sequence ID" value="PIO69333.1"/>
    <property type="molecule type" value="Genomic_DNA"/>
</dbReference>
<evidence type="ECO:0000313" key="11">
    <source>
        <dbReference type="EMBL" id="PIO69333.1"/>
    </source>
</evidence>
<keyword evidence="6 10" id="KW-0472">Membrane</keyword>